<accession>A0ABV8TUN9</accession>
<sequence length="136" mass="15875">MGSFISIHRVERLKFRLGGPLTDQGWPRTEDSAKRRELLKEVRAEFDRLDSLRQQLYRLGHRPEDGEAQTAYWDRLGHDGVLPWDLAHALNLLVHYRDRIVAMPSGPSARSLKNIRRDLARTIPRFSQEIALLPRR</sequence>
<protein>
    <submittedName>
        <fullName evidence="1">Uncharacterized protein</fullName>
    </submittedName>
</protein>
<dbReference type="RefSeq" id="WP_380618140.1">
    <property type="nucleotide sequence ID" value="NZ_JBHSDK010000005.1"/>
</dbReference>
<gene>
    <name evidence="1" type="ORF">ACFPET_04175</name>
</gene>
<reference evidence="2" key="1">
    <citation type="journal article" date="2019" name="Int. J. Syst. Evol. Microbiol.">
        <title>The Global Catalogue of Microorganisms (GCM) 10K type strain sequencing project: providing services to taxonomists for standard genome sequencing and annotation.</title>
        <authorList>
            <consortium name="The Broad Institute Genomics Platform"/>
            <consortium name="The Broad Institute Genome Sequencing Center for Infectious Disease"/>
            <person name="Wu L."/>
            <person name="Ma J."/>
        </authorList>
    </citation>
    <scope>NUCLEOTIDE SEQUENCE [LARGE SCALE GENOMIC DNA]</scope>
    <source>
        <strain evidence="2">IBRC-M 10908</strain>
    </source>
</reference>
<evidence type="ECO:0000313" key="2">
    <source>
        <dbReference type="Proteomes" id="UP001595823"/>
    </source>
</evidence>
<evidence type="ECO:0000313" key="1">
    <source>
        <dbReference type="EMBL" id="MFC4334392.1"/>
    </source>
</evidence>
<keyword evidence="2" id="KW-1185">Reference proteome</keyword>
<dbReference type="EMBL" id="JBHSDK010000005">
    <property type="protein sequence ID" value="MFC4334392.1"/>
    <property type="molecule type" value="Genomic_DNA"/>
</dbReference>
<organism evidence="1 2">
    <name type="scientific">Salininema proteolyticum</name>
    <dbReference type="NCBI Taxonomy" id="1607685"/>
    <lineage>
        <taxon>Bacteria</taxon>
        <taxon>Bacillati</taxon>
        <taxon>Actinomycetota</taxon>
        <taxon>Actinomycetes</taxon>
        <taxon>Glycomycetales</taxon>
        <taxon>Glycomycetaceae</taxon>
        <taxon>Salininema</taxon>
    </lineage>
</organism>
<dbReference type="Proteomes" id="UP001595823">
    <property type="component" value="Unassembled WGS sequence"/>
</dbReference>
<proteinExistence type="predicted"/>
<comment type="caution">
    <text evidence="1">The sequence shown here is derived from an EMBL/GenBank/DDBJ whole genome shotgun (WGS) entry which is preliminary data.</text>
</comment>
<name>A0ABV8TUN9_9ACTN</name>